<dbReference type="SMART" id="SM00406">
    <property type="entry name" value="IGv"/>
    <property type="match status" value="2"/>
</dbReference>
<dbReference type="GO" id="GO:0032589">
    <property type="term" value="C:neuron projection membrane"/>
    <property type="evidence" value="ECO:0007669"/>
    <property type="project" value="TreeGrafter"/>
</dbReference>
<reference evidence="4" key="1">
    <citation type="submission" date="2012-12" db="EMBL/GenBank/DDBJ databases">
        <authorList>
            <person name="Hellsten U."/>
            <person name="Grimwood J."/>
            <person name="Chapman J.A."/>
            <person name="Shapiro H."/>
            <person name="Aerts A."/>
            <person name="Otillar R.P."/>
            <person name="Terry A.Y."/>
            <person name="Boore J.L."/>
            <person name="Simakov O."/>
            <person name="Marletaz F."/>
            <person name="Cho S.-J."/>
            <person name="Edsinger-Gonzales E."/>
            <person name="Havlak P."/>
            <person name="Kuo D.-H."/>
            <person name="Larsson T."/>
            <person name="Lv J."/>
            <person name="Arendt D."/>
            <person name="Savage R."/>
            <person name="Osoegawa K."/>
            <person name="de Jong P."/>
            <person name="Lindberg D.R."/>
            <person name="Seaver E.C."/>
            <person name="Weisblat D.A."/>
            <person name="Putnam N.H."/>
            <person name="Grigoriev I.V."/>
            <person name="Rokhsar D.S."/>
        </authorList>
    </citation>
    <scope>NUCLEOTIDE SEQUENCE</scope>
    <source>
        <strain evidence="4">I ESC-2004</strain>
    </source>
</reference>
<dbReference type="InterPro" id="IPR013098">
    <property type="entry name" value="Ig_I-set"/>
</dbReference>
<dbReference type="Pfam" id="PF07679">
    <property type="entry name" value="I-set"/>
    <property type="match status" value="1"/>
</dbReference>
<reference evidence="3" key="3">
    <citation type="submission" date="2015-06" db="UniProtKB">
        <authorList>
            <consortium name="EnsemblMetazoa"/>
        </authorList>
    </citation>
    <scope>IDENTIFICATION</scope>
</reference>
<reference evidence="2 4" key="2">
    <citation type="journal article" date="2013" name="Nature">
        <title>Insights into bilaterian evolution from three spiralian genomes.</title>
        <authorList>
            <person name="Simakov O."/>
            <person name="Marletaz F."/>
            <person name="Cho S.J."/>
            <person name="Edsinger-Gonzales E."/>
            <person name="Havlak P."/>
            <person name="Hellsten U."/>
            <person name="Kuo D.H."/>
            <person name="Larsson T."/>
            <person name="Lv J."/>
            <person name="Arendt D."/>
            <person name="Savage R."/>
            <person name="Osoegawa K."/>
            <person name="de Jong P."/>
            <person name="Grimwood J."/>
            <person name="Chapman J.A."/>
            <person name="Shapiro H."/>
            <person name="Aerts A."/>
            <person name="Otillar R.P."/>
            <person name="Terry A.Y."/>
            <person name="Boore J.L."/>
            <person name="Grigoriev I.V."/>
            <person name="Lindberg D.R."/>
            <person name="Seaver E.C."/>
            <person name="Weisblat D.A."/>
            <person name="Putnam N.H."/>
            <person name="Rokhsar D.S."/>
        </authorList>
    </citation>
    <scope>NUCLEOTIDE SEQUENCE</scope>
    <source>
        <strain evidence="2 4">I ESC-2004</strain>
    </source>
</reference>
<dbReference type="InterPro" id="IPR003598">
    <property type="entry name" value="Ig_sub2"/>
</dbReference>
<dbReference type="PANTHER" id="PTHR23279:SF36">
    <property type="entry name" value="DEFECTIVE PROBOSCIS EXTENSION RESPONSE 9, ISOFORM A"/>
    <property type="match status" value="1"/>
</dbReference>
<keyword evidence="4" id="KW-1185">Reference proteome</keyword>
<dbReference type="AlphaFoldDB" id="R7T3M3"/>
<dbReference type="PANTHER" id="PTHR23279">
    <property type="entry name" value="DEFECTIVE PROBOSCIS EXTENSION RESPONSE DPR -RELATED"/>
    <property type="match status" value="1"/>
</dbReference>
<dbReference type="STRING" id="283909.R7T3M3"/>
<dbReference type="InterPro" id="IPR037448">
    <property type="entry name" value="Zig-8"/>
</dbReference>
<proteinExistence type="predicted"/>
<feature type="domain" description="Ig-like" evidence="1">
    <location>
        <begin position="158"/>
        <end position="238"/>
    </location>
</feature>
<dbReference type="FunCoup" id="R7T3M3">
    <property type="interactions" value="285"/>
</dbReference>
<dbReference type="OrthoDB" id="8049355at2759"/>
<dbReference type="SMART" id="SM00408">
    <property type="entry name" value="IGc2"/>
    <property type="match status" value="2"/>
</dbReference>
<dbReference type="CDD" id="cd00096">
    <property type="entry name" value="Ig"/>
    <property type="match status" value="1"/>
</dbReference>
<protein>
    <recommendedName>
        <fullName evidence="1">Ig-like domain-containing protein</fullName>
    </recommendedName>
</protein>
<dbReference type="InterPro" id="IPR003599">
    <property type="entry name" value="Ig_sub"/>
</dbReference>
<dbReference type="InterPro" id="IPR007110">
    <property type="entry name" value="Ig-like_dom"/>
</dbReference>
<sequence length="282" mass="31767">MSLHLTSYDNDILSKHYNVTSMEMKTPRWVGGSRAKSRDHDNHLPVFKDTNRNITASPGKRAVLKCRVENLGTKTVTWKRADQEHPLTIGLFPFVSDTRVTVDYNQRTLEWVLIIQDVKPDDEGIYQCQISTKHQHDKLSYDVKLNVDTVQVTGEDFVERGSTLKLVCNATGKPVPPHDVAWFKDGRKIESDVDSGKIITKKIDTKVLVSMLVIQRSAMSDQGEYECKSTENDSAKITVKILDGPKPNNTSNTVPAILMLCYVFIVSIADHCLRCEVDVMTS</sequence>
<organism evidence="2">
    <name type="scientific">Capitella teleta</name>
    <name type="common">Polychaete worm</name>
    <dbReference type="NCBI Taxonomy" id="283909"/>
    <lineage>
        <taxon>Eukaryota</taxon>
        <taxon>Metazoa</taxon>
        <taxon>Spiralia</taxon>
        <taxon>Lophotrochozoa</taxon>
        <taxon>Annelida</taxon>
        <taxon>Polychaeta</taxon>
        <taxon>Sedentaria</taxon>
        <taxon>Scolecida</taxon>
        <taxon>Capitellidae</taxon>
        <taxon>Capitella</taxon>
    </lineage>
</organism>
<dbReference type="HOGENOM" id="CLU_046341_4_1_1"/>
<dbReference type="Pfam" id="PF13927">
    <property type="entry name" value="Ig_3"/>
    <property type="match status" value="1"/>
</dbReference>
<dbReference type="OMA" id="NEVEWWR"/>
<dbReference type="PROSITE" id="PS50835">
    <property type="entry name" value="IG_LIKE"/>
    <property type="match status" value="2"/>
</dbReference>
<feature type="domain" description="Ig-like" evidence="1">
    <location>
        <begin position="45"/>
        <end position="140"/>
    </location>
</feature>
<dbReference type="Proteomes" id="UP000014760">
    <property type="component" value="Unassembled WGS sequence"/>
</dbReference>
<dbReference type="InterPro" id="IPR036179">
    <property type="entry name" value="Ig-like_dom_sf"/>
</dbReference>
<evidence type="ECO:0000313" key="4">
    <source>
        <dbReference type="Proteomes" id="UP000014760"/>
    </source>
</evidence>
<accession>R7T3M3</accession>
<evidence type="ECO:0000313" key="3">
    <source>
        <dbReference type="EnsemblMetazoa" id="CapteP211986"/>
    </source>
</evidence>
<dbReference type="Gene3D" id="2.60.40.10">
    <property type="entry name" value="Immunoglobulins"/>
    <property type="match status" value="2"/>
</dbReference>
<name>R7T3M3_CAPTE</name>
<dbReference type="EMBL" id="AMQN01015914">
    <property type="status" value="NOT_ANNOTATED_CDS"/>
    <property type="molecule type" value="Genomic_DNA"/>
</dbReference>
<gene>
    <name evidence="2" type="ORF">CAPTEDRAFT_211986</name>
</gene>
<dbReference type="EMBL" id="KB312351">
    <property type="protein sequence ID" value="ELT87387.1"/>
    <property type="molecule type" value="Genomic_DNA"/>
</dbReference>
<dbReference type="InterPro" id="IPR013106">
    <property type="entry name" value="Ig_V-set"/>
</dbReference>
<evidence type="ECO:0000259" key="1">
    <source>
        <dbReference type="PROSITE" id="PS50835"/>
    </source>
</evidence>
<evidence type="ECO:0000313" key="2">
    <source>
        <dbReference type="EMBL" id="ELT87387.1"/>
    </source>
</evidence>
<dbReference type="GO" id="GO:0050808">
    <property type="term" value="P:synapse organization"/>
    <property type="evidence" value="ECO:0007669"/>
    <property type="project" value="TreeGrafter"/>
</dbReference>
<dbReference type="InterPro" id="IPR013783">
    <property type="entry name" value="Ig-like_fold"/>
</dbReference>
<dbReference type="SUPFAM" id="SSF48726">
    <property type="entry name" value="Immunoglobulin"/>
    <property type="match status" value="2"/>
</dbReference>
<dbReference type="EnsemblMetazoa" id="CapteT211986">
    <property type="protein sequence ID" value="CapteP211986"/>
    <property type="gene ID" value="CapteG211986"/>
</dbReference>
<dbReference type="SMART" id="SM00409">
    <property type="entry name" value="IG"/>
    <property type="match status" value="2"/>
</dbReference>